<dbReference type="AlphaFoldDB" id="A0A7D9D297"/>
<protein>
    <submittedName>
        <fullName evidence="1">Uncharacterized protein</fullName>
    </submittedName>
</protein>
<organism evidence="1">
    <name type="scientific">uncultured Woeseiaceae bacterium</name>
    <dbReference type="NCBI Taxonomy" id="1983305"/>
    <lineage>
        <taxon>Bacteria</taxon>
        <taxon>Pseudomonadati</taxon>
        <taxon>Pseudomonadota</taxon>
        <taxon>Gammaproteobacteria</taxon>
        <taxon>Woeseiales</taxon>
        <taxon>Woeseiaceae</taxon>
        <taxon>environmental samples</taxon>
    </lineage>
</organism>
<name>A0A7D9D297_9GAMM</name>
<gene>
    <name evidence="1" type="ORF">JTBB02_V1_60006</name>
</gene>
<reference evidence="1" key="1">
    <citation type="submission" date="2019-07" db="EMBL/GenBank/DDBJ databases">
        <authorList>
            <person name="Weber M."/>
            <person name="Kostadinov I."/>
            <person name="Kostadinov D I."/>
        </authorList>
    </citation>
    <scope>NUCLEOTIDE SEQUENCE</scope>
    <source>
        <strain evidence="1">Gfbio:sag-sample-b02:053724c1-46a9-4a36-b237-ea2bf867836b</strain>
    </source>
</reference>
<proteinExistence type="predicted"/>
<evidence type="ECO:0000313" key="1">
    <source>
        <dbReference type="EMBL" id="VUX54963.1"/>
    </source>
</evidence>
<dbReference type="EMBL" id="LR633966">
    <property type="protein sequence ID" value="VUX54963.1"/>
    <property type="molecule type" value="Genomic_DNA"/>
</dbReference>
<accession>A0A7D9D297</accession>
<sequence>MPESGLYLLKWVPSDKHPGGKNCSLKNRHEGACYGWAKTKKPIPKIIFIAQTQASWKRLKMLFLVYVPNVGDMS</sequence>